<dbReference type="Proteomes" id="UP000429607">
    <property type="component" value="Unassembled WGS sequence"/>
</dbReference>
<organism evidence="3 5">
    <name type="scientific">Phytophthora rubi</name>
    <dbReference type="NCBI Taxonomy" id="129364"/>
    <lineage>
        <taxon>Eukaryota</taxon>
        <taxon>Sar</taxon>
        <taxon>Stramenopiles</taxon>
        <taxon>Oomycota</taxon>
        <taxon>Peronosporomycetes</taxon>
        <taxon>Peronosporales</taxon>
        <taxon>Peronosporaceae</taxon>
        <taxon>Phytophthora</taxon>
    </lineage>
</organism>
<dbReference type="Proteomes" id="UP000435112">
    <property type="component" value="Unassembled WGS sequence"/>
</dbReference>
<keyword evidence="6" id="KW-1185">Reference proteome</keyword>
<sequence length="163" mass="17329">MTIGQLVASSKKIPKLSKSASRWQQGEEHARFQPIPRRFHVPAKLAATQAPKAAATNAAAPTRGVVSAGKKPTANTNYSGGKNGSARNKSASTNATAEATKPNADINAKSTTPFALNDVAAASVHRALQIRNTDFERLQKLYNFFVANDETTTRAINANVNAK</sequence>
<feature type="compositionally biased region" description="Polar residues" evidence="1">
    <location>
        <begin position="73"/>
        <end position="97"/>
    </location>
</feature>
<dbReference type="EMBL" id="QXFT01001139">
    <property type="protein sequence ID" value="KAE9327637.1"/>
    <property type="molecule type" value="Genomic_DNA"/>
</dbReference>
<accession>A0A6A3M7A3</accession>
<dbReference type="OrthoDB" id="132868at2759"/>
<dbReference type="Proteomes" id="UP000434957">
    <property type="component" value="Unassembled WGS sequence"/>
</dbReference>
<proteinExistence type="predicted"/>
<evidence type="ECO:0000313" key="2">
    <source>
        <dbReference type="EMBL" id="KAE9009324.1"/>
    </source>
</evidence>
<reference evidence="5 7" key="1">
    <citation type="submission" date="2018-09" db="EMBL/GenBank/DDBJ databases">
        <title>Genomic investigation of the strawberry pathogen Phytophthora fragariae indicates pathogenicity is determined by transcriptional variation in three key races.</title>
        <authorList>
            <person name="Adams T.M."/>
            <person name="Armitage A.D."/>
            <person name="Sobczyk M.K."/>
            <person name="Bates H.J."/>
            <person name="Dunwell J.M."/>
            <person name="Nellist C.F."/>
            <person name="Harrison R.J."/>
        </authorList>
    </citation>
    <scope>NUCLEOTIDE SEQUENCE [LARGE SCALE GENOMIC DNA]</scope>
    <source>
        <strain evidence="3 5">SCRP249</strain>
        <strain evidence="2 7">SCRP324</strain>
        <strain evidence="4 6">SCRP333</strain>
    </source>
</reference>
<dbReference type="EMBL" id="QXFV01000743">
    <property type="protein sequence ID" value="KAE9028081.1"/>
    <property type="molecule type" value="Genomic_DNA"/>
</dbReference>
<dbReference type="AlphaFoldDB" id="A0A6A3M7A3"/>
<gene>
    <name evidence="3" type="ORF">PR001_g11818</name>
    <name evidence="2" type="ORF">PR002_g15646</name>
    <name evidence="4" type="ORF">PR003_g15968</name>
</gene>
<evidence type="ECO:0000313" key="3">
    <source>
        <dbReference type="EMBL" id="KAE9028081.1"/>
    </source>
</evidence>
<evidence type="ECO:0000256" key="1">
    <source>
        <dbReference type="SAM" id="MobiDB-lite"/>
    </source>
</evidence>
<evidence type="ECO:0000313" key="7">
    <source>
        <dbReference type="Proteomes" id="UP000435112"/>
    </source>
</evidence>
<evidence type="ECO:0000313" key="6">
    <source>
        <dbReference type="Proteomes" id="UP000434957"/>
    </source>
</evidence>
<comment type="caution">
    <text evidence="3">The sequence shown here is derived from an EMBL/GenBank/DDBJ whole genome shotgun (WGS) entry which is preliminary data.</text>
</comment>
<feature type="region of interest" description="Disordered" evidence="1">
    <location>
        <begin position="1"/>
        <end position="105"/>
    </location>
</feature>
<name>A0A6A3M7A3_9STRA</name>
<protein>
    <submittedName>
        <fullName evidence="3">Uncharacterized protein</fullName>
    </submittedName>
</protein>
<dbReference type="EMBL" id="QXFU01001151">
    <property type="protein sequence ID" value="KAE9009324.1"/>
    <property type="molecule type" value="Genomic_DNA"/>
</dbReference>
<evidence type="ECO:0000313" key="5">
    <source>
        <dbReference type="Proteomes" id="UP000429607"/>
    </source>
</evidence>
<evidence type="ECO:0000313" key="4">
    <source>
        <dbReference type="EMBL" id="KAE9327637.1"/>
    </source>
</evidence>
<feature type="compositionally biased region" description="Low complexity" evidence="1">
    <location>
        <begin position="42"/>
        <end position="62"/>
    </location>
</feature>